<keyword evidence="2" id="KW-1185">Reference proteome</keyword>
<protein>
    <submittedName>
        <fullName evidence="1">Uncharacterized protein</fullName>
    </submittedName>
</protein>
<organism evidence="1 2">
    <name type="scientific">Ceraceosorus bombacis</name>
    <dbReference type="NCBI Taxonomy" id="401625"/>
    <lineage>
        <taxon>Eukaryota</taxon>
        <taxon>Fungi</taxon>
        <taxon>Dikarya</taxon>
        <taxon>Basidiomycota</taxon>
        <taxon>Ustilaginomycotina</taxon>
        <taxon>Exobasidiomycetes</taxon>
        <taxon>Ceraceosorales</taxon>
        <taxon>Ceraceosoraceae</taxon>
        <taxon>Ceraceosorus</taxon>
    </lineage>
</organism>
<proteinExistence type="predicted"/>
<dbReference type="Proteomes" id="UP000054845">
    <property type="component" value="Unassembled WGS sequence"/>
</dbReference>
<reference evidence="1 2" key="1">
    <citation type="submission" date="2014-09" db="EMBL/GenBank/DDBJ databases">
        <authorList>
            <person name="Magalhaes I.L.F."/>
            <person name="Oliveira U."/>
            <person name="Santos F.R."/>
            <person name="Vidigal T.H.D.A."/>
            <person name="Brescovit A.D."/>
            <person name="Santos A.J."/>
        </authorList>
    </citation>
    <scope>NUCLEOTIDE SEQUENCE [LARGE SCALE GENOMIC DNA]</scope>
</reference>
<evidence type="ECO:0000313" key="2">
    <source>
        <dbReference type="Proteomes" id="UP000054845"/>
    </source>
</evidence>
<name>A0A0P1BN30_9BASI</name>
<sequence>MYDDSSFNTFCDDGEREQGGASGDQILQGVQDFGGEVGVSLRSGDPWNFCSVHPLSIRSGQLDRHRICHDGGDPVDDVPYAASDRTVLALVSGAVCHWE</sequence>
<accession>A0A0P1BN30</accession>
<dbReference type="EMBL" id="CCYA01000265">
    <property type="protein sequence ID" value="CEH17619.1"/>
    <property type="molecule type" value="Genomic_DNA"/>
</dbReference>
<dbReference type="AlphaFoldDB" id="A0A0P1BN30"/>
<evidence type="ECO:0000313" key="1">
    <source>
        <dbReference type="EMBL" id="CEH17619.1"/>
    </source>
</evidence>